<keyword evidence="4" id="KW-1185">Reference proteome</keyword>
<dbReference type="KEGG" id="epa:110244661"/>
<dbReference type="EnsemblMetazoa" id="XM_028660710.1">
    <property type="protein sequence ID" value="XP_028516511.1"/>
    <property type="gene ID" value="LOC110244661"/>
</dbReference>
<dbReference type="AlphaFoldDB" id="A0A913YQU0"/>
<dbReference type="OMA" id="ACTILIH"/>
<feature type="signal peptide" evidence="1">
    <location>
        <begin position="1"/>
        <end position="17"/>
    </location>
</feature>
<dbReference type="OrthoDB" id="416119at2759"/>
<dbReference type="InterPro" id="IPR000477">
    <property type="entry name" value="RT_dom"/>
</dbReference>
<dbReference type="SUPFAM" id="SSF56672">
    <property type="entry name" value="DNA/RNA polymerases"/>
    <property type="match status" value="1"/>
</dbReference>
<keyword evidence="1" id="KW-0732">Signal</keyword>
<evidence type="ECO:0000259" key="2">
    <source>
        <dbReference type="PROSITE" id="PS50878"/>
    </source>
</evidence>
<dbReference type="RefSeq" id="XP_028516511.1">
    <property type="nucleotide sequence ID" value="XM_028660710.1"/>
</dbReference>
<dbReference type="Pfam" id="PF00078">
    <property type="entry name" value="RVT_1"/>
    <property type="match status" value="1"/>
</dbReference>
<feature type="domain" description="Reverse transcriptase" evidence="2">
    <location>
        <begin position="369"/>
        <end position="551"/>
    </location>
</feature>
<proteinExistence type="predicted"/>
<evidence type="ECO:0000313" key="4">
    <source>
        <dbReference type="Proteomes" id="UP000887567"/>
    </source>
</evidence>
<dbReference type="PROSITE" id="PS50878">
    <property type="entry name" value="RT_POL"/>
    <property type="match status" value="1"/>
</dbReference>
<name>A0A913YQU0_EXADI</name>
<reference evidence="3" key="1">
    <citation type="submission" date="2022-11" db="UniProtKB">
        <authorList>
            <consortium name="EnsemblMetazoa"/>
        </authorList>
    </citation>
    <scope>IDENTIFICATION</scope>
</reference>
<dbReference type="Proteomes" id="UP000887567">
    <property type="component" value="Unplaced"/>
</dbReference>
<dbReference type="PANTHER" id="PTHR19446">
    <property type="entry name" value="REVERSE TRANSCRIPTASES"/>
    <property type="match status" value="1"/>
</dbReference>
<evidence type="ECO:0000256" key="1">
    <source>
        <dbReference type="SAM" id="SignalP"/>
    </source>
</evidence>
<protein>
    <recommendedName>
        <fullName evidence="2">Reverse transcriptase domain-containing protein</fullName>
    </recommendedName>
</protein>
<sequence length="551" mass="62419">MIRPSILLLFMLCTVCSFCGVDFISLGRHVWRCKQRLQVPNGEAKLPQPIIIDSSNNFSNNGIIKCCCGKNCKGIRGLKSHQRSCRVIHGLNDDLRADIEEQLNDDFIDSTNGTDHVSFIDDLTVENSNPDIKKGIKLPKNDDDWLTANAYFKSVLYSNLPISAKDINLNIQQLNDVVYNYFAENYGYVDGPNADKNLIEKYKDHSVKALKKTLRNLKSSGGDLGEIKYVSRTLRDRLSKRDAHKSTGDDDNINHDKFISKNFWGYVKHVFIKKQTVLPSFGMVECASYFRKTLRSVNPNKLFCIPSWIPCLKPPESPFNVDPPTYDQITNVIRKMKSSGSPCPLDQISIICFKRCPYLRSYLTEIIRHIWTSGEVPSSWKKACTILIHKKGDTSIPSNFRPITLESIPLKVFTSCLRNAIFSFLSANNLIEHNIQKGFTPGLSGTLEHTAQMSNIINKARIKQRSIVITLLDLKNAFGEVHHNLIQSVLGYHHIPDDIKTLIQSLYSDFKTSIITSDYQTPFITVGRGVLQGDCLSPLLFNMCFNTFIQH</sequence>
<evidence type="ECO:0000313" key="3">
    <source>
        <dbReference type="EnsemblMetazoa" id="XP_028516511.1"/>
    </source>
</evidence>
<dbReference type="InterPro" id="IPR043502">
    <property type="entry name" value="DNA/RNA_pol_sf"/>
</dbReference>
<feature type="chain" id="PRO_5037229246" description="Reverse transcriptase domain-containing protein" evidence="1">
    <location>
        <begin position="18"/>
        <end position="551"/>
    </location>
</feature>
<accession>A0A913YQU0</accession>
<dbReference type="GeneID" id="110244661"/>
<organism evidence="3 4">
    <name type="scientific">Exaiptasia diaphana</name>
    <name type="common">Tropical sea anemone</name>
    <name type="synonym">Aiptasia pulchella</name>
    <dbReference type="NCBI Taxonomy" id="2652724"/>
    <lineage>
        <taxon>Eukaryota</taxon>
        <taxon>Metazoa</taxon>
        <taxon>Cnidaria</taxon>
        <taxon>Anthozoa</taxon>
        <taxon>Hexacorallia</taxon>
        <taxon>Actiniaria</taxon>
        <taxon>Aiptasiidae</taxon>
        <taxon>Exaiptasia</taxon>
    </lineage>
</organism>